<organism evidence="1 2">
    <name type="scientific">Cuscuta campestris</name>
    <dbReference type="NCBI Taxonomy" id="132261"/>
    <lineage>
        <taxon>Eukaryota</taxon>
        <taxon>Viridiplantae</taxon>
        <taxon>Streptophyta</taxon>
        <taxon>Embryophyta</taxon>
        <taxon>Tracheophyta</taxon>
        <taxon>Spermatophyta</taxon>
        <taxon>Magnoliopsida</taxon>
        <taxon>eudicotyledons</taxon>
        <taxon>Gunneridae</taxon>
        <taxon>Pentapetalae</taxon>
        <taxon>asterids</taxon>
        <taxon>lamiids</taxon>
        <taxon>Solanales</taxon>
        <taxon>Convolvulaceae</taxon>
        <taxon>Cuscuteae</taxon>
        <taxon>Cuscuta</taxon>
        <taxon>Cuscuta subgen. Grammica</taxon>
        <taxon>Cuscuta sect. Cleistogrammica</taxon>
    </lineage>
</organism>
<dbReference type="AlphaFoldDB" id="A0A484K6T9"/>
<name>A0A484K6T9_9ASTE</name>
<dbReference type="Proteomes" id="UP000595140">
    <property type="component" value="Unassembled WGS sequence"/>
</dbReference>
<reference evidence="1 2" key="1">
    <citation type="submission" date="2018-04" db="EMBL/GenBank/DDBJ databases">
        <authorList>
            <person name="Vogel A."/>
        </authorList>
    </citation>
    <scope>NUCLEOTIDE SEQUENCE [LARGE SCALE GENOMIC DNA]</scope>
</reference>
<evidence type="ECO:0000313" key="2">
    <source>
        <dbReference type="Proteomes" id="UP000595140"/>
    </source>
</evidence>
<gene>
    <name evidence="1" type="ORF">CCAM_LOCUS2021</name>
</gene>
<proteinExistence type="predicted"/>
<protein>
    <submittedName>
        <fullName evidence="1">Uncharacterized protein</fullName>
    </submittedName>
</protein>
<accession>A0A484K6T9</accession>
<sequence>MAPAMDFSDLEICDSMKPAEEVDVEGEGEMSDEDSGVRIVDSFKDPLGTIVQYSGNEDMNTPGDYQDFSDSEDEKTFRQYRKEFLASDVSFHLSPSFSNTDFQCLIVFSLIRVMISLPSIIILSRWVSSNPSLWNLAICYMKVASMLYKD</sequence>
<evidence type="ECO:0000313" key="1">
    <source>
        <dbReference type="EMBL" id="VFQ60245.1"/>
    </source>
</evidence>
<dbReference type="EMBL" id="OOIL02000115">
    <property type="protein sequence ID" value="VFQ60245.1"/>
    <property type="molecule type" value="Genomic_DNA"/>
</dbReference>
<keyword evidence="2" id="KW-1185">Reference proteome</keyword>